<dbReference type="KEGG" id="vg:22619716"/>
<dbReference type="OrthoDB" id="20403at10239"/>
<accession>A0A0A7KRD3</accession>
<dbReference type="EMBL" id="KM102981">
    <property type="protein sequence ID" value="AIZ48683.1"/>
    <property type="molecule type" value="Genomic_DNA"/>
</dbReference>
<dbReference type="GeneID" id="22619716"/>
<sequence length="173" mass="20071">MNAGTLCLAGDSLIRDLRILNLQVLRLQHYVDFGDAIPDVDALRDTLTVLKRRLKLLIDCATDKSSDLIDNLISAPIRSELEFMLQAYASNSSVPDDFTYLKLCVYMLKNLKYLRLKYYLHYVNVYDNDHVKTFTHLLNIFVPSTHRLYDHVVFELHNMLALCDRIAERLSSF</sequence>
<dbReference type="RefSeq" id="YP_009112687.1">
    <property type="nucleotide sequence ID" value="NC_025960.1"/>
</dbReference>
<name>A0A0A7KRD3_9ABAC</name>
<organism evidence="1 2">
    <name type="scientific">Agrotis segetum nucleopolyhedrovirus B</name>
    <dbReference type="NCBI Taxonomy" id="1580580"/>
    <lineage>
        <taxon>Viruses</taxon>
        <taxon>Viruses incertae sedis</taxon>
        <taxon>Naldaviricetes</taxon>
        <taxon>Lefavirales</taxon>
        <taxon>Baculoviridae</taxon>
        <taxon>Alphabaculovirus</taxon>
        <taxon>Alphabaculovirus alteragsegetum</taxon>
    </lineage>
</organism>
<proteinExistence type="predicted"/>
<evidence type="ECO:0000313" key="1">
    <source>
        <dbReference type="EMBL" id="AIZ48683.1"/>
    </source>
</evidence>
<keyword evidence="2" id="KW-1185">Reference proteome</keyword>
<evidence type="ECO:0000313" key="2">
    <source>
        <dbReference type="Proteomes" id="UP000202327"/>
    </source>
</evidence>
<protein>
    <submittedName>
        <fullName evidence="1">Asb126</fullName>
    </submittedName>
</protein>
<reference evidence="1 2" key="1">
    <citation type="journal article" date="2015" name="Virus Genes">
        <title>The genome sequence of Agrotis segetum nucleopolyhedrovirus B (AgseNPV-B) reveals a new baculovirus species within the Agrotis baculovirus complex.</title>
        <authorList>
            <person name="Wennmann J.T."/>
            <person name="Gueli Alletti G."/>
            <person name="Jehle J.A."/>
        </authorList>
    </citation>
    <scope>NUCLEOTIDE SEQUENCE [LARGE SCALE GENOMIC DNA]</scope>
    <source>
        <strain evidence="1">English</strain>
    </source>
</reference>
<dbReference type="Proteomes" id="UP000202327">
    <property type="component" value="Segment"/>
</dbReference>